<evidence type="ECO:0000256" key="1">
    <source>
        <dbReference type="SAM" id="SignalP"/>
    </source>
</evidence>
<proteinExistence type="predicted"/>
<sequence length="170" mass="18280">MTRLRLALLLLAAAGSAQAADIRPGLWEFRSTRVSLGGAPDLSDKLRQQLANLPPEVQRQLRQQLAAQGVQLGSDGAVRSCITPEQARQDSVYAGRSDGNCTLASITKSGNQVRGRLNCSQPKGSADFETTLDGPERMSTRVNMHSAQGDIQMDTDARWIAACGTATRQE</sequence>
<dbReference type="Pfam" id="PF12276">
    <property type="entry name" value="DUF3617"/>
    <property type="match status" value="1"/>
</dbReference>
<reference evidence="3" key="1">
    <citation type="journal article" date="2019" name="Int. J. Syst. Evol. Microbiol.">
        <title>The Global Catalogue of Microorganisms (GCM) 10K type strain sequencing project: providing services to taxonomists for standard genome sequencing and annotation.</title>
        <authorList>
            <consortium name="The Broad Institute Genomics Platform"/>
            <consortium name="The Broad Institute Genome Sequencing Center for Infectious Disease"/>
            <person name="Wu L."/>
            <person name="Ma J."/>
        </authorList>
    </citation>
    <scope>NUCLEOTIDE SEQUENCE [LARGE SCALE GENOMIC DNA]</scope>
    <source>
        <strain evidence="3">NBRC 102407</strain>
    </source>
</reference>
<feature type="chain" id="PRO_5045830578" description="DUF3617 domain-containing protein" evidence="1">
    <location>
        <begin position="20"/>
        <end position="170"/>
    </location>
</feature>
<accession>A0ABQ6FGI6</accession>
<dbReference type="RefSeq" id="WP_284189957.1">
    <property type="nucleotide sequence ID" value="NZ_BSPX01000148.1"/>
</dbReference>
<evidence type="ECO:0008006" key="4">
    <source>
        <dbReference type="Google" id="ProtNLM"/>
    </source>
</evidence>
<evidence type="ECO:0000313" key="2">
    <source>
        <dbReference type="EMBL" id="GLT24753.1"/>
    </source>
</evidence>
<gene>
    <name evidence="2" type="ORF">GCM10007933_42490</name>
</gene>
<keyword evidence="1" id="KW-0732">Signal</keyword>
<dbReference type="Proteomes" id="UP001157167">
    <property type="component" value="Unassembled WGS sequence"/>
</dbReference>
<comment type="caution">
    <text evidence="2">The sequence shown here is derived from an EMBL/GenBank/DDBJ whole genome shotgun (WGS) entry which is preliminary data.</text>
</comment>
<organism evidence="2 3">
    <name type="scientific">Zoogloea oryzae</name>
    <dbReference type="NCBI Taxonomy" id="310767"/>
    <lineage>
        <taxon>Bacteria</taxon>
        <taxon>Pseudomonadati</taxon>
        <taxon>Pseudomonadota</taxon>
        <taxon>Betaproteobacteria</taxon>
        <taxon>Rhodocyclales</taxon>
        <taxon>Zoogloeaceae</taxon>
        <taxon>Zoogloea</taxon>
    </lineage>
</organism>
<evidence type="ECO:0000313" key="3">
    <source>
        <dbReference type="Proteomes" id="UP001157167"/>
    </source>
</evidence>
<dbReference type="EMBL" id="BSPX01000148">
    <property type="protein sequence ID" value="GLT24753.1"/>
    <property type="molecule type" value="Genomic_DNA"/>
</dbReference>
<keyword evidence="3" id="KW-1185">Reference proteome</keyword>
<dbReference type="InterPro" id="IPR022061">
    <property type="entry name" value="DUF3617"/>
</dbReference>
<feature type="signal peptide" evidence="1">
    <location>
        <begin position="1"/>
        <end position="19"/>
    </location>
</feature>
<name>A0ABQ6FGI6_9RHOO</name>
<protein>
    <recommendedName>
        <fullName evidence="4">DUF3617 domain-containing protein</fullName>
    </recommendedName>
</protein>